<sequence length="514" mass="58773">MNDQLLQQFLQLIATHTGLHIREQDRENLAKKIYTRMKLLNISSPEHYYQLLNASNGNSNSSVRETPSDREWKELALQLTIGESYFFRDRGQIELLRKTILPKLIEQKRQESTSNQAKPSLRIWSAGCSTGEEVYSLAILVKELIPDIHNWQILLLGTDLNLESINKARRGIYEAWSFRMVDPEIKNNYFNQRQQTWEIKQQIRSLVKFQANNLIKYPFPNTATDIYGMDIIICRNVFIYFDSKSIAIVLDKFYNTLKTTGYLIVGHAELHGLNLGKLKTKVFPQSVVYQRSENEQAEVPAKPLQLLPVLTDVPKLLPGKNTETLSKKYLPQSAPIKSPEVIAPKRSITVDRTDSTHFKKAEILFKHGEYAIAIHTAEQVIKQQPHHFGACYLLAQAWANLGEAEKAAAYCQKAIEIDAIAIAPYYLFAHIAEEKGDIERAKELFKKIIYLEPSAITAYVELGIIYQNEGDNNRSKKMISTARELLKDFPAHTTVQPGENTASELMLYLNSLKF</sequence>
<feature type="domain" description="CheR-type methyltransferase" evidence="7">
    <location>
        <begin position="1"/>
        <end position="269"/>
    </location>
</feature>
<keyword evidence="5" id="KW-0949">S-adenosyl-L-methionine</keyword>
<dbReference type="OrthoDB" id="9799157at2"/>
<dbReference type="Gene3D" id="1.25.40.10">
    <property type="entry name" value="Tetratricopeptide repeat domain"/>
    <property type="match status" value="1"/>
</dbReference>
<evidence type="ECO:0000256" key="3">
    <source>
        <dbReference type="ARBA" id="ARBA00022603"/>
    </source>
</evidence>
<organism evidence="8 9">
    <name type="scientific">Aliterella atlantica CENA595</name>
    <dbReference type="NCBI Taxonomy" id="1618023"/>
    <lineage>
        <taxon>Bacteria</taxon>
        <taxon>Bacillati</taxon>
        <taxon>Cyanobacteriota</taxon>
        <taxon>Cyanophyceae</taxon>
        <taxon>Chroococcidiopsidales</taxon>
        <taxon>Aliterellaceae</taxon>
        <taxon>Aliterella</taxon>
    </lineage>
</organism>
<dbReference type="InterPro" id="IPR050903">
    <property type="entry name" value="Bact_Chemotaxis_MeTrfase"/>
</dbReference>
<keyword evidence="6" id="KW-0802">TPR repeat</keyword>
<evidence type="ECO:0000313" key="8">
    <source>
        <dbReference type="EMBL" id="KJH71372.1"/>
    </source>
</evidence>
<accession>A0A0D8ZSN3</accession>
<dbReference type="STRING" id="1618023.UH38_12475"/>
<dbReference type="InterPro" id="IPR022642">
    <property type="entry name" value="CheR_C"/>
</dbReference>
<evidence type="ECO:0000256" key="5">
    <source>
        <dbReference type="ARBA" id="ARBA00022691"/>
    </source>
</evidence>
<keyword evidence="4" id="KW-0808">Transferase</keyword>
<dbReference type="EC" id="2.1.1.80" evidence="2"/>
<evidence type="ECO:0000256" key="4">
    <source>
        <dbReference type="ARBA" id="ARBA00022679"/>
    </source>
</evidence>
<evidence type="ECO:0000256" key="6">
    <source>
        <dbReference type="PROSITE-ProRule" id="PRU00339"/>
    </source>
</evidence>
<dbReference type="InterPro" id="IPR029063">
    <property type="entry name" value="SAM-dependent_MTases_sf"/>
</dbReference>
<dbReference type="Pfam" id="PF13181">
    <property type="entry name" value="TPR_8"/>
    <property type="match status" value="1"/>
</dbReference>
<dbReference type="PATRIC" id="fig|1618023.3.peg.4406"/>
<dbReference type="PANTHER" id="PTHR24422">
    <property type="entry name" value="CHEMOTAXIS PROTEIN METHYLTRANSFERASE"/>
    <property type="match status" value="1"/>
</dbReference>
<keyword evidence="9" id="KW-1185">Reference proteome</keyword>
<protein>
    <recommendedName>
        <fullName evidence="2">protein-glutamate O-methyltransferase</fullName>
        <ecNumber evidence="2">2.1.1.80</ecNumber>
    </recommendedName>
</protein>
<evidence type="ECO:0000313" key="9">
    <source>
        <dbReference type="Proteomes" id="UP000032452"/>
    </source>
</evidence>
<dbReference type="Pfam" id="PF13432">
    <property type="entry name" value="TPR_16"/>
    <property type="match status" value="1"/>
</dbReference>
<dbReference type="RefSeq" id="WP_045054994.1">
    <property type="nucleotide sequence ID" value="NZ_CAWMDP010000050.1"/>
</dbReference>
<dbReference type="Pfam" id="PF01739">
    <property type="entry name" value="CheR"/>
    <property type="match status" value="1"/>
</dbReference>
<dbReference type="Gene3D" id="3.40.50.150">
    <property type="entry name" value="Vaccinia Virus protein VP39"/>
    <property type="match status" value="1"/>
</dbReference>
<reference evidence="8 9" key="1">
    <citation type="submission" date="2015-02" db="EMBL/GenBank/DDBJ databases">
        <title>Draft genome of a novel marine cyanobacterium (Chroococcales) isolated from South Atlantic Ocean.</title>
        <authorList>
            <person name="Rigonato J."/>
            <person name="Alvarenga D.O."/>
            <person name="Branco L.H."/>
            <person name="Varani A.M."/>
            <person name="Brandini F.P."/>
            <person name="Fiore M.F."/>
        </authorList>
    </citation>
    <scope>NUCLEOTIDE SEQUENCE [LARGE SCALE GENOMIC DNA]</scope>
    <source>
        <strain evidence="8 9">CENA595</strain>
    </source>
</reference>
<dbReference type="PROSITE" id="PS50005">
    <property type="entry name" value="TPR"/>
    <property type="match status" value="1"/>
</dbReference>
<dbReference type="InterPro" id="IPR011990">
    <property type="entry name" value="TPR-like_helical_dom_sf"/>
</dbReference>
<evidence type="ECO:0000256" key="2">
    <source>
        <dbReference type="ARBA" id="ARBA00012534"/>
    </source>
</evidence>
<dbReference type="AlphaFoldDB" id="A0A0D8ZSN3"/>
<dbReference type="GO" id="GO:0008983">
    <property type="term" value="F:protein-glutamate O-methyltransferase activity"/>
    <property type="evidence" value="ECO:0007669"/>
    <property type="project" value="UniProtKB-EC"/>
</dbReference>
<feature type="repeat" description="TPR" evidence="6">
    <location>
        <begin position="422"/>
        <end position="455"/>
    </location>
</feature>
<proteinExistence type="predicted"/>
<evidence type="ECO:0000256" key="1">
    <source>
        <dbReference type="ARBA" id="ARBA00001541"/>
    </source>
</evidence>
<dbReference type="InterPro" id="IPR019734">
    <property type="entry name" value="TPR_rpt"/>
</dbReference>
<keyword evidence="3" id="KW-0489">Methyltransferase</keyword>
<dbReference type="InterPro" id="IPR000780">
    <property type="entry name" value="CheR_MeTrfase"/>
</dbReference>
<dbReference type="InterPro" id="IPR036804">
    <property type="entry name" value="CheR_N_sf"/>
</dbReference>
<dbReference type="SUPFAM" id="SSF48452">
    <property type="entry name" value="TPR-like"/>
    <property type="match status" value="1"/>
</dbReference>
<dbReference type="EMBL" id="JYON01000012">
    <property type="protein sequence ID" value="KJH71372.1"/>
    <property type="molecule type" value="Genomic_DNA"/>
</dbReference>
<evidence type="ECO:0000259" key="7">
    <source>
        <dbReference type="PROSITE" id="PS50123"/>
    </source>
</evidence>
<dbReference type="SMART" id="SM00028">
    <property type="entry name" value="TPR"/>
    <property type="match status" value="4"/>
</dbReference>
<dbReference type="GO" id="GO:0032259">
    <property type="term" value="P:methylation"/>
    <property type="evidence" value="ECO:0007669"/>
    <property type="project" value="UniProtKB-KW"/>
</dbReference>
<dbReference type="PROSITE" id="PS50123">
    <property type="entry name" value="CHER"/>
    <property type="match status" value="1"/>
</dbReference>
<dbReference type="SUPFAM" id="SSF47757">
    <property type="entry name" value="Chemotaxis receptor methyltransferase CheR, N-terminal domain"/>
    <property type="match status" value="1"/>
</dbReference>
<dbReference type="SMART" id="SM00138">
    <property type="entry name" value="MeTrc"/>
    <property type="match status" value="1"/>
</dbReference>
<dbReference type="PANTHER" id="PTHR24422:SF19">
    <property type="entry name" value="CHEMOTAXIS PROTEIN METHYLTRANSFERASE"/>
    <property type="match status" value="1"/>
</dbReference>
<dbReference type="Proteomes" id="UP000032452">
    <property type="component" value="Unassembled WGS sequence"/>
</dbReference>
<dbReference type="SUPFAM" id="SSF53335">
    <property type="entry name" value="S-adenosyl-L-methionine-dependent methyltransferases"/>
    <property type="match status" value="1"/>
</dbReference>
<comment type="catalytic activity">
    <reaction evidence="1">
        <text>L-glutamyl-[protein] + S-adenosyl-L-methionine = [protein]-L-glutamate 5-O-methyl ester + S-adenosyl-L-homocysteine</text>
        <dbReference type="Rhea" id="RHEA:24452"/>
        <dbReference type="Rhea" id="RHEA-COMP:10208"/>
        <dbReference type="Rhea" id="RHEA-COMP:10311"/>
        <dbReference type="ChEBI" id="CHEBI:29973"/>
        <dbReference type="ChEBI" id="CHEBI:57856"/>
        <dbReference type="ChEBI" id="CHEBI:59789"/>
        <dbReference type="ChEBI" id="CHEBI:82795"/>
        <dbReference type="EC" id="2.1.1.80"/>
    </reaction>
</comment>
<name>A0A0D8ZSN3_9CYAN</name>
<gene>
    <name evidence="8" type="ORF">UH38_12475</name>
</gene>
<comment type="caution">
    <text evidence="8">The sequence shown here is derived from an EMBL/GenBank/DDBJ whole genome shotgun (WGS) entry which is preliminary data.</text>
</comment>
<dbReference type="PRINTS" id="PR00996">
    <property type="entry name" value="CHERMTFRASE"/>
</dbReference>
<dbReference type="Gene3D" id="1.10.155.10">
    <property type="entry name" value="Chemotaxis receptor methyltransferase CheR, N-terminal domain"/>
    <property type="match status" value="1"/>
</dbReference>